<sequence length="324" mass="33717">MSDPVTNVAIEDVLSSIRRLVSEDARVRPHGLRAEPAVPEASTGKLVLTPALRVSAPAADETSAEAVADESAQAPELQQHDDVAESDLNGSAAADDAGFPDSAETADPHPPAADTEVQDASDLSAIAWEDHLDETDDAAPLRLSDALIADIPEAVTDADTETDTAEADAGSDAGSDTILAAAAAAAQAASSEEAAPHDAWAMASTASDTASEVAPEAGDTMTEGSDDAADPSDFIFASSRDPIGYDDAEMTATAAAYDAGDSDETGSSIFRDDETILDEESLRELVAEIVRQELQGALGERITRNVRKLVRREIHRALTSHELE</sequence>
<reference evidence="3" key="1">
    <citation type="journal article" date="2019" name="Int. J. Syst. Evol. Microbiol.">
        <title>The Global Catalogue of Microorganisms (GCM) 10K type strain sequencing project: providing services to taxonomists for standard genome sequencing and annotation.</title>
        <authorList>
            <consortium name="The Broad Institute Genomics Platform"/>
            <consortium name="The Broad Institute Genome Sequencing Center for Infectious Disease"/>
            <person name="Wu L."/>
            <person name="Ma J."/>
        </authorList>
    </citation>
    <scope>NUCLEOTIDE SEQUENCE [LARGE SCALE GENOMIC DNA]</scope>
    <source>
        <strain evidence="3">CCUG 55328</strain>
    </source>
</reference>
<name>A0ABW3T8B1_9RHOB</name>
<proteinExistence type="predicted"/>
<evidence type="ECO:0000256" key="1">
    <source>
        <dbReference type="SAM" id="MobiDB-lite"/>
    </source>
</evidence>
<comment type="caution">
    <text evidence="2">The sequence shown here is derived from an EMBL/GenBank/DDBJ whole genome shotgun (WGS) entry which is preliminary data.</text>
</comment>
<dbReference type="Proteomes" id="UP001597151">
    <property type="component" value="Unassembled WGS sequence"/>
</dbReference>
<evidence type="ECO:0000313" key="3">
    <source>
        <dbReference type="Proteomes" id="UP001597151"/>
    </source>
</evidence>
<evidence type="ECO:0008006" key="4">
    <source>
        <dbReference type="Google" id="ProtNLM"/>
    </source>
</evidence>
<feature type="region of interest" description="Disordered" evidence="1">
    <location>
        <begin position="55"/>
        <end position="118"/>
    </location>
</feature>
<protein>
    <recommendedName>
        <fullName evidence="4">Glycerol-3-phosphate dehydrogenase</fullName>
    </recommendedName>
</protein>
<dbReference type="RefSeq" id="WP_380788561.1">
    <property type="nucleotide sequence ID" value="NZ_JBHTKR010000001.1"/>
</dbReference>
<accession>A0ABW3T8B1</accession>
<evidence type="ECO:0000313" key="2">
    <source>
        <dbReference type="EMBL" id="MFD1193354.1"/>
    </source>
</evidence>
<feature type="region of interest" description="Disordered" evidence="1">
    <location>
        <begin position="189"/>
        <end position="231"/>
    </location>
</feature>
<gene>
    <name evidence="2" type="ORF">ACFQ3C_01555</name>
</gene>
<dbReference type="EMBL" id="JBHTKR010000001">
    <property type="protein sequence ID" value="MFD1193354.1"/>
    <property type="molecule type" value="Genomic_DNA"/>
</dbReference>
<keyword evidence="3" id="KW-1185">Reference proteome</keyword>
<organism evidence="2 3">
    <name type="scientific">Seohaeicola saemankumensis</name>
    <dbReference type="NCBI Taxonomy" id="481181"/>
    <lineage>
        <taxon>Bacteria</taxon>
        <taxon>Pseudomonadati</taxon>
        <taxon>Pseudomonadota</taxon>
        <taxon>Alphaproteobacteria</taxon>
        <taxon>Rhodobacterales</taxon>
        <taxon>Roseobacteraceae</taxon>
        <taxon>Seohaeicola</taxon>
    </lineage>
</organism>